<reference evidence="2" key="1">
    <citation type="submission" date="2014-02" db="EMBL/GenBank/DDBJ databases">
        <title>Expanding our view of genomic diversity in Candidatus Accumulibacter clades.</title>
        <authorList>
            <person name="Skennerton C.T."/>
            <person name="Barr J.J."/>
            <person name="Slater F.R."/>
            <person name="Bond P.L."/>
            <person name="Tyson G.W."/>
        </authorList>
    </citation>
    <scope>NUCLEOTIDE SEQUENCE [LARGE SCALE GENOMIC DNA]</scope>
</reference>
<keyword evidence="3" id="KW-1185">Reference proteome</keyword>
<comment type="caution">
    <text evidence="2">The sequence shown here is derived from an EMBL/GenBank/DDBJ whole genome shotgun (WGS) entry which is preliminary data.</text>
</comment>
<protein>
    <submittedName>
        <fullName evidence="2">Uncharacterized protein</fullName>
    </submittedName>
</protein>
<evidence type="ECO:0000313" key="2">
    <source>
        <dbReference type="EMBL" id="EXI63691.1"/>
    </source>
</evidence>
<dbReference type="AlphaFoldDB" id="A0A011MME4"/>
<accession>A0A011MME4</accession>
<gene>
    <name evidence="2" type="ORF">AW08_03929</name>
</gene>
<proteinExistence type="predicted"/>
<dbReference type="Proteomes" id="UP000020218">
    <property type="component" value="Unassembled WGS sequence"/>
</dbReference>
<feature type="region of interest" description="Disordered" evidence="1">
    <location>
        <begin position="165"/>
        <end position="188"/>
    </location>
</feature>
<sequence length="323" mass="34458">MVFAAGEVVGAGVAFEVVGAVGTVKGVGAGATVEVVGYVAPQKVVPIILAEIVAVDIAERRTGIEALGDRIAGGFIHEQRAVVLVDVARRVVLIAWIDRVLVLEVEPVLAGEEFRSVRQPLVGDRVGVRRVMRRHCISVGLPCSVAFGPCTADVIPDFGGEAFQDHGAQAPQGGKGAEIGARQRRGGSGDSFDFQLSGQGCVGRRARDLFQEVEERGSASRAVRAILQSRPGVALQATLELVVGRLWAKDEIGQGVDHVFQYVAFGFALRAARVLGLVPGGSEQRVLYPAQRRRVVALRFRQETEQDILDVEGIDNQRQAVAV</sequence>
<evidence type="ECO:0000313" key="3">
    <source>
        <dbReference type="Proteomes" id="UP000020218"/>
    </source>
</evidence>
<organism evidence="2 3">
    <name type="scientific">Candidatus Accumulibacter adjunctus</name>
    <dbReference type="NCBI Taxonomy" id="1454001"/>
    <lineage>
        <taxon>Bacteria</taxon>
        <taxon>Pseudomonadati</taxon>
        <taxon>Pseudomonadota</taxon>
        <taxon>Betaproteobacteria</taxon>
        <taxon>Candidatus Accumulibacter</taxon>
    </lineage>
</organism>
<dbReference type="EMBL" id="JFAX01000055">
    <property type="protein sequence ID" value="EXI63691.1"/>
    <property type="molecule type" value="Genomic_DNA"/>
</dbReference>
<name>A0A011MME4_9PROT</name>
<evidence type="ECO:0000256" key="1">
    <source>
        <dbReference type="SAM" id="MobiDB-lite"/>
    </source>
</evidence>